<proteinExistence type="predicted"/>
<protein>
    <submittedName>
        <fullName evidence="1">Protein ImpH/VasB</fullName>
    </submittedName>
</protein>
<name>A0A250J2V4_9BACT</name>
<organism evidence="1 2">
    <name type="scientific">Cystobacter fuscus</name>
    <dbReference type="NCBI Taxonomy" id="43"/>
    <lineage>
        <taxon>Bacteria</taxon>
        <taxon>Pseudomonadati</taxon>
        <taxon>Myxococcota</taxon>
        <taxon>Myxococcia</taxon>
        <taxon>Myxococcales</taxon>
        <taxon>Cystobacterineae</taxon>
        <taxon>Archangiaceae</taxon>
        <taxon>Cystobacter</taxon>
    </lineage>
</organism>
<dbReference type="AlphaFoldDB" id="A0A250J2V4"/>
<sequence>MAPEERLPDAFVEPARKLAELAPQLGFFQLVAYLERLTASGTARVGSVGPVNEEMIRFRHDPSLGFSSGDVSAVTLRQVPVRAEDAFSRRPLFEVVTRFLGLTGSVSPLPMYIAEEVAQEDPDHAVRREFLDLFHHRLLSLLYRIESKYRVSSESNADHTDQWSRRLLALAGFDTYEGERTSKLPTRRLLRIVPLLASRARTAEKLEAALEDVLGEDLAGARVRVEQFVGRWVDIDARLQLGRNYNILGKNTVLGGKAYDRMGKIKIHIEPLPTTVYRRMLPGGDLLPQAREVVRLFLMDPLEYEFELGLTESVTQTFKLSSTQSAQLGRDTWLGKGRQVRLSIPVT</sequence>
<reference evidence="1 2" key="1">
    <citation type="submission" date="2017-06" db="EMBL/GenBank/DDBJ databases">
        <title>Sequencing and comparative analysis of myxobacterial genomes.</title>
        <authorList>
            <person name="Rupp O."/>
            <person name="Goesmann A."/>
            <person name="Sogaard-Andersen L."/>
        </authorList>
    </citation>
    <scope>NUCLEOTIDE SEQUENCE [LARGE SCALE GENOMIC DNA]</scope>
    <source>
        <strain evidence="1 2">DSM 52655</strain>
    </source>
</reference>
<dbReference type="PANTHER" id="PTHR35564:SF3">
    <property type="entry name" value="TYPE VI SECRETION SYSTEM BASEPLATE SUBUNIT TSSG"/>
    <property type="match status" value="1"/>
</dbReference>
<dbReference type="NCBIfam" id="TIGR03347">
    <property type="entry name" value="VI_chp_1"/>
    <property type="match status" value="1"/>
</dbReference>
<dbReference type="InterPro" id="IPR010732">
    <property type="entry name" value="T6SS_TssG-like"/>
</dbReference>
<dbReference type="RefSeq" id="WP_095985978.1">
    <property type="nucleotide sequence ID" value="NZ_CP022098.1"/>
</dbReference>
<evidence type="ECO:0000313" key="2">
    <source>
        <dbReference type="Proteomes" id="UP000217257"/>
    </source>
</evidence>
<dbReference type="PANTHER" id="PTHR35564">
    <property type="match status" value="1"/>
</dbReference>
<dbReference type="Proteomes" id="UP000217257">
    <property type="component" value="Chromosome"/>
</dbReference>
<dbReference type="EMBL" id="CP022098">
    <property type="protein sequence ID" value="ATB37701.1"/>
    <property type="molecule type" value="Genomic_DNA"/>
</dbReference>
<evidence type="ECO:0000313" key="1">
    <source>
        <dbReference type="EMBL" id="ATB37701.1"/>
    </source>
</evidence>
<gene>
    <name evidence="1" type="ORF">CYFUS_003126</name>
</gene>
<dbReference type="KEGG" id="cfus:CYFUS_003126"/>
<accession>A0A250J2V4</accession>
<dbReference type="Pfam" id="PF06996">
    <property type="entry name" value="T6SS_TssG"/>
    <property type="match status" value="1"/>
</dbReference>